<reference evidence="3" key="1">
    <citation type="submission" date="2020-09" db="EMBL/GenBank/DDBJ databases">
        <authorList>
            <person name="Kikuchi T."/>
        </authorList>
    </citation>
    <scope>NUCLEOTIDE SEQUENCE</scope>
    <source>
        <strain evidence="3">Ka4C1</strain>
    </source>
</reference>
<evidence type="ECO:0000256" key="1">
    <source>
        <dbReference type="SAM" id="SignalP"/>
    </source>
</evidence>
<accession>A0A7I8X131</accession>
<feature type="signal peptide" evidence="1">
    <location>
        <begin position="1"/>
        <end position="21"/>
    </location>
</feature>
<dbReference type="AlphaFoldDB" id="A0A7I8X131"/>
<keyword evidence="4" id="KW-1185">Reference proteome</keyword>
<dbReference type="InterPro" id="IPR007284">
    <property type="entry name" value="Ground-like_dom"/>
</dbReference>
<sequence length="359" mass="40119">MSVPVLVSVILLLCFVEIAEAEDTYQSSGSLPKASKPIIFDKRSSEKIQTRQRRQGYVILEQNDLDAYQDDNPGLGELIPPSPAFRFHPPKESLQDLPRDIIEDLNELIREIPSKTQNSSLNMTLTNASNNDLIKLTNDTMPGCENTTQPVQQRQFNMRTRPLNWPAYKTSNVQNNSASRTYVGDANKAGVIGGVPPEGAQRPAPPPESEAHPYYFPPRMQLPLPSCFHNPTGYACCNAQLNDLMVETYTELEAKPKFHICNINAIANQIQKKAEEKFNTTFETIASFEDFAQKIHFHTDLVCKVELGGKFMLAYGTVKNVADKLPPATEPANVVKRAVFGPEPELEIPPRPIYHSILI</sequence>
<keyword evidence="1" id="KW-0732">Signal</keyword>
<dbReference type="PANTHER" id="PTHR31967:SF14">
    <property type="entry name" value="GROUND-LIKE DOMAIN-CONTAINING PROTEIN"/>
    <property type="match status" value="1"/>
</dbReference>
<comment type="caution">
    <text evidence="3">The sequence shown here is derived from an EMBL/GenBank/DDBJ whole genome shotgun (WGS) entry which is preliminary data.</text>
</comment>
<feature type="chain" id="PRO_5035412518" evidence="1">
    <location>
        <begin position="22"/>
        <end position="359"/>
    </location>
</feature>
<dbReference type="OrthoDB" id="5870380at2759"/>
<proteinExistence type="predicted"/>
<dbReference type="Proteomes" id="UP000582659">
    <property type="component" value="Unassembled WGS sequence"/>
</dbReference>
<dbReference type="EMBL" id="CAJFDI010000006">
    <property type="protein sequence ID" value="CAD5234452.1"/>
    <property type="molecule type" value="Genomic_DNA"/>
</dbReference>
<protein>
    <submittedName>
        <fullName evidence="3">(pine wood nematode) hypothetical protein</fullName>
    </submittedName>
</protein>
<gene>
    <name evidence="3" type="ORF">BXYJ_LOCUS14543</name>
</gene>
<evidence type="ECO:0000313" key="4">
    <source>
        <dbReference type="Proteomes" id="UP000659654"/>
    </source>
</evidence>
<dbReference type="PANTHER" id="PTHR31967">
    <property type="entry name" value="GROUNDHOG (HEDGEHOG-LIKE FAMILY)-RELATED"/>
    <property type="match status" value="1"/>
</dbReference>
<dbReference type="EMBL" id="CAJFCV020000006">
    <property type="protein sequence ID" value="CAG9130258.1"/>
    <property type="molecule type" value="Genomic_DNA"/>
</dbReference>
<evidence type="ECO:0000259" key="2">
    <source>
        <dbReference type="Pfam" id="PF04155"/>
    </source>
</evidence>
<dbReference type="Proteomes" id="UP000659654">
    <property type="component" value="Unassembled WGS sequence"/>
</dbReference>
<name>A0A7I8X131_BURXY</name>
<organism evidence="3 4">
    <name type="scientific">Bursaphelenchus xylophilus</name>
    <name type="common">Pinewood nematode worm</name>
    <name type="synonym">Aphelenchoides xylophilus</name>
    <dbReference type="NCBI Taxonomy" id="6326"/>
    <lineage>
        <taxon>Eukaryota</taxon>
        <taxon>Metazoa</taxon>
        <taxon>Ecdysozoa</taxon>
        <taxon>Nematoda</taxon>
        <taxon>Chromadorea</taxon>
        <taxon>Rhabditida</taxon>
        <taxon>Tylenchina</taxon>
        <taxon>Tylenchomorpha</taxon>
        <taxon>Aphelenchoidea</taxon>
        <taxon>Aphelenchoididae</taxon>
        <taxon>Bursaphelenchus</taxon>
    </lineage>
</organism>
<feature type="domain" description="Ground-like" evidence="2">
    <location>
        <begin position="233"/>
        <end position="315"/>
    </location>
</feature>
<dbReference type="Pfam" id="PF04155">
    <property type="entry name" value="Ground-like"/>
    <property type="match status" value="1"/>
</dbReference>
<evidence type="ECO:0000313" key="3">
    <source>
        <dbReference type="EMBL" id="CAD5234452.1"/>
    </source>
</evidence>